<evidence type="ECO:0000256" key="6">
    <source>
        <dbReference type="ARBA" id="ARBA00023136"/>
    </source>
</evidence>
<dbReference type="Gene3D" id="1.10.3720.10">
    <property type="entry name" value="MetI-like"/>
    <property type="match status" value="1"/>
</dbReference>
<evidence type="ECO:0000256" key="2">
    <source>
        <dbReference type="ARBA" id="ARBA00022448"/>
    </source>
</evidence>
<evidence type="ECO:0000256" key="3">
    <source>
        <dbReference type="ARBA" id="ARBA00022475"/>
    </source>
</evidence>
<dbReference type="CDD" id="cd06261">
    <property type="entry name" value="TM_PBP2"/>
    <property type="match status" value="1"/>
</dbReference>
<evidence type="ECO:0000256" key="1">
    <source>
        <dbReference type="ARBA" id="ARBA00004651"/>
    </source>
</evidence>
<keyword evidence="4 7" id="KW-0812">Transmembrane</keyword>
<sequence length="304" mass="33300">MTAPALGRARRAAPAPPRRILSERDWSRPATRAGWRGMHTVLFIGLLLFGAVPLVWMIRAAASTTTDLVQRPLAVWPEPAKWSNISDAWNLLGIDHYLVNTLWLVAGSWLVQLIVATTAGFALAVIRPWYGRYVYAALLATLFVPGTVTLVALYMTVLDLPGLGVSIADTPWAIWLPAGAHAFNILLAKQFFQAIPAEIFEAAQVDGAGWFTIFRRIVLPMSRPVLAVISLLSIMTAWKDFLWPLIALSDPETQPLAVALPRLAQNTDPAYLVAGLLIASVPPIVVFLLFQRHIVRGIGFSGLK</sequence>
<feature type="transmembrane region" description="Helical" evidence="7">
    <location>
        <begin position="133"/>
        <end position="154"/>
    </location>
</feature>
<comment type="subcellular location">
    <subcellularLocation>
        <location evidence="1 7">Cell membrane</location>
        <topology evidence="1 7">Multi-pass membrane protein</topology>
    </subcellularLocation>
</comment>
<dbReference type="EMBL" id="JBHSAY010000009">
    <property type="protein sequence ID" value="MFC4132273.1"/>
    <property type="molecule type" value="Genomic_DNA"/>
</dbReference>
<feature type="transmembrane region" description="Helical" evidence="7">
    <location>
        <begin position="270"/>
        <end position="290"/>
    </location>
</feature>
<feature type="transmembrane region" description="Helical" evidence="7">
    <location>
        <begin position="102"/>
        <end position="126"/>
    </location>
</feature>
<comment type="similarity">
    <text evidence="7">Belongs to the binding-protein-dependent transport system permease family.</text>
</comment>
<feature type="domain" description="ABC transmembrane type-1" evidence="8">
    <location>
        <begin position="98"/>
        <end position="290"/>
    </location>
</feature>
<accession>A0ABV8LPL2</accession>
<dbReference type="Proteomes" id="UP001595816">
    <property type="component" value="Unassembled WGS sequence"/>
</dbReference>
<evidence type="ECO:0000313" key="10">
    <source>
        <dbReference type="Proteomes" id="UP001595816"/>
    </source>
</evidence>
<keyword evidence="3" id="KW-1003">Cell membrane</keyword>
<dbReference type="InterPro" id="IPR000515">
    <property type="entry name" value="MetI-like"/>
</dbReference>
<dbReference type="Pfam" id="PF00528">
    <property type="entry name" value="BPD_transp_1"/>
    <property type="match status" value="1"/>
</dbReference>
<evidence type="ECO:0000313" key="9">
    <source>
        <dbReference type="EMBL" id="MFC4132273.1"/>
    </source>
</evidence>
<comment type="caution">
    <text evidence="9">The sequence shown here is derived from an EMBL/GenBank/DDBJ whole genome shotgun (WGS) entry which is preliminary data.</text>
</comment>
<name>A0ABV8LPL2_9ACTN</name>
<dbReference type="PROSITE" id="PS50928">
    <property type="entry name" value="ABC_TM1"/>
    <property type="match status" value="1"/>
</dbReference>
<dbReference type="InterPro" id="IPR035906">
    <property type="entry name" value="MetI-like_sf"/>
</dbReference>
<keyword evidence="10" id="KW-1185">Reference proteome</keyword>
<protein>
    <submittedName>
        <fullName evidence="9">Carbohydrate ABC transporter permease</fullName>
    </submittedName>
</protein>
<evidence type="ECO:0000259" key="8">
    <source>
        <dbReference type="PROSITE" id="PS50928"/>
    </source>
</evidence>
<gene>
    <name evidence="9" type="ORF">ACFOZ4_16835</name>
</gene>
<feature type="transmembrane region" description="Helical" evidence="7">
    <location>
        <begin position="225"/>
        <end position="246"/>
    </location>
</feature>
<keyword evidence="5 7" id="KW-1133">Transmembrane helix</keyword>
<feature type="transmembrane region" description="Helical" evidence="7">
    <location>
        <begin position="174"/>
        <end position="192"/>
    </location>
</feature>
<keyword evidence="6 7" id="KW-0472">Membrane</keyword>
<dbReference type="PANTHER" id="PTHR43744:SF12">
    <property type="entry name" value="ABC TRANSPORTER PERMEASE PROTEIN MG189-RELATED"/>
    <property type="match status" value="1"/>
</dbReference>
<proteinExistence type="inferred from homology"/>
<evidence type="ECO:0000256" key="4">
    <source>
        <dbReference type="ARBA" id="ARBA00022692"/>
    </source>
</evidence>
<evidence type="ECO:0000256" key="7">
    <source>
        <dbReference type="RuleBase" id="RU363032"/>
    </source>
</evidence>
<dbReference type="SUPFAM" id="SSF161098">
    <property type="entry name" value="MetI-like"/>
    <property type="match status" value="1"/>
</dbReference>
<feature type="transmembrane region" description="Helical" evidence="7">
    <location>
        <begin position="41"/>
        <end position="62"/>
    </location>
</feature>
<keyword evidence="2 7" id="KW-0813">Transport</keyword>
<organism evidence="9 10">
    <name type="scientific">Hamadaea flava</name>
    <dbReference type="NCBI Taxonomy" id="1742688"/>
    <lineage>
        <taxon>Bacteria</taxon>
        <taxon>Bacillati</taxon>
        <taxon>Actinomycetota</taxon>
        <taxon>Actinomycetes</taxon>
        <taxon>Micromonosporales</taxon>
        <taxon>Micromonosporaceae</taxon>
        <taxon>Hamadaea</taxon>
    </lineage>
</organism>
<dbReference type="RefSeq" id="WP_253753543.1">
    <property type="nucleotide sequence ID" value="NZ_JAMZDZ010000001.1"/>
</dbReference>
<evidence type="ECO:0000256" key="5">
    <source>
        <dbReference type="ARBA" id="ARBA00022989"/>
    </source>
</evidence>
<reference evidence="10" key="1">
    <citation type="journal article" date="2019" name="Int. J. Syst. Evol. Microbiol.">
        <title>The Global Catalogue of Microorganisms (GCM) 10K type strain sequencing project: providing services to taxonomists for standard genome sequencing and annotation.</title>
        <authorList>
            <consortium name="The Broad Institute Genomics Platform"/>
            <consortium name="The Broad Institute Genome Sequencing Center for Infectious Disease"/>
            <person name="Wu L."/>
            <person name="Ma J."/>
        </authorList>
    </citation>
    <scope>NUCLEOTIDE SEQUENCE [LARGE SCALE GENOMIC DNA]</scope>
    <source>
        <strain evidence="10">CGMCC 4.7289</strain>
    </source>
</reference>
<dbReference type="PANTHER" id="PTHR43744">
    <property type="entry name" value="ABC TRANSPORTER PERMEASE PROTEIN MG189-RELATED-RELATED"/>
    <property type="match status" value="1"/>
</dbReference>